<dbReference type="OrthoDB" id="1099022at2"/>
<keyword evidence="4" id="KW-1133">Transmembrane helix</keyword>
<dbReference type="SUPFAM" id="SSF52047">
    <property type="entry name" value="RNI-like"/>
    <property type="match status" value="1"/>
</dbReference>
<evidence type="ECO:0000259" key="5">
    <source>
        <dbReference type="PROSITE" id="PS51007"/>
    </source>
</evidence>
<evidence type="ECO:0000256" key="4">
    <source>
        <dbReference type="SAM" id="Phobius"/>
    </source>
</evidence>
<accession>A0A1T4ZT59</accession>
<gene>
    <name evidence="6" type="ORF">SAMN05660866_00254</name>
</gene>
<dbReference type="Gene3D" id="3.80.10.10">
    <property type="entry name" value="Ribonuclease Inhibitor"/>
    <property type="match status" value="1"/>
</dbReference>
<dbReference type="Pfam" id="PF09990">
    <property type="entry name" value="DUF2231"/>
    <property type="match status" value="1"/>
</dbReference>
<dbReference type="InterPro" id="IPR011429">
    <property type="entry name" value="Cyt_c_Planctomycete-type"/>
</dbReference>
<dbReference type="AlphaFoldDB" id="A0A1T4ZT59"/>
<sequence>MQETSDFVLFLGRFHPLVVHLPIGILMFAFFLELINRFQKQSNFDAVIKIALLLGAISAFFASVLGYMLSQSGDYEEGMLDSHFWLGVATIVVTFLAWILKANFFPLPESFKVIRSNIAVLTLIVVLISVTGHYGGNLTHGSDYLTKYAPFNDNKKIELPALASLDEVVVYPYLVEPVLEAKCYSCHNESKQKGNLAMYTPELLMEGGKHGPILVAGDAAESEMYKRVTLPESDEEFMPPEGKTPLTDEEISILKFWIDSVNVDFTKTLAQLNVPEEIQLIAANKLNLTYSGKLASDAMPKVNVLDAKTIDVLISEGFQVRELVLGSSLLDITLPDNTVDLKDESGLNKKIALLVAIKDNVIRLDMGGNGVTDEHLKSITVLSNLQQLKLPDNPITDKGITYLKQLSVLNSVNLYKTNISKVCLSQFSEMTNLRKVYAWQTSITSEDVVSFNTNEEGPKIILGL</sequence>
<feature type="transmembrane region" description="Helical" evidence="4">
    <location>
        <begin position="17"/>
        <end position="35"/>
    </location>
</feature>
<keyword evidence="4" id="KW-0472">Membrane</keyword>
<keyword evidence="2 3" id="KW-0408">Iron</keyword>
<dbReference type="PANTHER" id="PTHR35889:SF3">
    <property type="entry name" value="F-BOX DOMAIN-CONTAINING PROTEIN"/>
    <property type="match status" value="1"/>
</dbReference>
<dbReference type="PANTHER" id="PTHR35889">
    <property type="entry name" value="CYCLOINULO-OLIGOSACCHARIDE FRUCTANOTRANSFERASE-RELATED"/>
    <property type="match status" value="1"/>
</dbReference>
<keyword evidence="7" id="KW-1185">Reference proteome</keyword>
<dbReference type="STRING" id="561365.SAMN05660866_00254"/>
<keyword evidence="3" id="KW-0349">Heme</keyword>
<evidence type="ECO:0000256" key="2">
    <source>
        <dbReference type="ARBA" id="ARBA00023004"/>
    </source>
</evidence>
<proteinExistence type="predicted"/>
<keyword evidence="1 3" id="KW-0479">Metal-binding</keyword>
<organism evidence="6 7">
    <name type="scientific">Maribacter arcticus</name>
    <dbReference type="NCBI Taxonomy" id="561365"/>
    <lineage>
        <taxon>Bacteria</taxon>
        <taxon>Pseudomonadati</taxon>
        <taxon>Bacteroidota</taxon>
        <taxon>Flavobacteriia</taxon>
        <taxon>Flavobacteriales</taxon>
        <taxon>Flavobacteriaceae</taxon>
        <taxon>Maribacter</taxon>
    </lineage>
</organism>
<feature type="transmembrane region" description="Helical" evidence="4">
    <location>
        <begin position="47"/>
        <end position="69"/>
    </location>
</feature>
<dbReference type="GO" id="GO:0009055">
    <property type="term" value="F:electron transfer activity"/>
    <property type="evidence" value="ECO:0007669"/>
    <property type="project" value="InterPro"/>
</dbReference>
<dbReference type="InterPro" id="IPR009056">
    <property type="entry name" value="Cyt_c-like_dom"/>
</dbReference>
<dbReference type="PROSITE" id="PS51007">
    <property type="entry name" value="CYTC"/>
    <property type="match status" value="1"/>
</dbReference>
<dbReference type="InterPro" id="IPR019251">
    <property type="entry name" value="DUF2231_TM"/>
</dbReference>
<evidence type="ECO:0000256" key="3">
    <source>
        <dbReference type="PROSITE-ProRule" id="PRU00433"/>
    </source>
</evidence>
<feature type="domain" description="Cytochrome c" evidence="5">
    <location>
        <begin position="136"/>
        <end position="262"/>
    </location>
</feature>
<reference evidence="7" key="1">
    <citation type="submission" date="2017-02" db="EMBL/GenBank/DDBJ databases">
        <authorList>
            <person name="Varghese N."/>
            <person name="Submissions S."/>
        </authorList>
    </citation>
    <scope>NUCLEOTIDE SEQUENCE [LARGE SCALE GENOMIC DNA]</scope>
    <source>
        <strain evidence="7">DSM 23546</strain>
    </source>
</reference>
<evidence type="ECO:0000313" key="6">
    <source>
        <dbReference type="EMBL" id="SKB25795.1"/>
    </source>
</evidence>
<dbReference type="InterPro" id="IPR032675">
    <property type="entry name" value="LRR_dom_sf"/>
</dbReference>
<dbReference type="Pfam" id="PF07635">
    <property type="entry name" value="PSCyt1"/>
    <property type="match status" value="1"/>
</dbReference>
<protein>
    <submittedName>
        <fullName evidence="6">Uncharacterized membrane protein</fullName>
    </submittedName>
</protein>
<evidence type="ECO:0000256" key="1">
    <source>
        <dbReference type="ARBA" id="ARBA00022723"/>
    </source>
</evidence>
<evidence type="ECO:0000313" key="7">
    <source>
        <dbReference type="Proteomes" id="UP000190339"/>
    </source>
</evidence>
<dbReference type="GO" id="GO:0046872">
    <property type="term" value="F:metal ion binding"/>
    <property type="evidence" value="ECO:0007669"/>
    <property type="project" value="UniProtKB-KW"/>
</dbReference>
<name>A0A1T4ZT59_9FLAO</name>
<feature type="transmembrane region" description="Helical" evidence="4">
    <location>
        <begin position="84"/>
        <end position="105"/>
    </location>
</feature>
<dbReference type="Proteomes" id="UP000190339">
    <property type="component" value="Unassembled WGS sequence"/>
</dbReference>
<keyword evidence="4" id="KW-0812">Transmembrane</keyword>
<dbReference type="GO" id="GO:0020037">
    <property type="term" value="F:heme binding"/>
    <property type="evidence" value="ECO:0007669"/>
    <property type="project" value="InterPro"/>
</dbReference>
<feature type="transmembrane region" description="Helical" evidence="4">
    <location>
        <begin position="117"/>
        <end position="136"/>
    </location>
</feature>
<dbReference type="EMBL" id="FUYL01000001">
    <property type="protein sequence ID" value="SKB25795.1"/>
    <property type="molecule type" value="Genomic_DNA"/>
</dbReference>